<dbReference type="Pfam" id="PF00266">
    <property type="entry name" value="Aminotran_5"/>
    <property type="match status" value="1"/>
</dbReference>
<dbReference type="InterPro" id="IPR015424">
    <property type="entry name" value="PyrdxlP-dep_Trfase"/>
</dbReference>
<protein>
    <submittedName>
        <fullName evidence="3">Selenocysteine lyase/Cysteine desulfurase</fullName>
    </submittedName>
</protein>
<dbReference type="EMBL" id="FQXG01000006">
    <property type="protein sequence ID" value="SHI05313.1"/>
    <property type="molecule type" value="Genomic_DNA"/>
</dbReference>
<evidence type="ECO:0000313" key="3">
    <source>
        <dbReference type="EMBL" id="SHI05313.1"/>
    </source>
</evidence>
<name>A0A1M5Y1C8_9GAMM</name>
<gene>
    <name evidence="3" type="ORF">SAMN02745129_3847</name>
</gene>
<evidence type="ECO:0000256" key="1">
    <source>
        <dbReference type="ARBA" id="ARBA00022898"/>
    </source>
</evidence>
<dbReference type="InterPro" id="IPR015421">
    <property type="entry name" value="PyrdxlP-dep_Trfase_major"/>
</dbReference>
<dbReference type="InterPro" id="IPR015422">
    <property type="entry name" value="PyrdxlP-dep_Trfase_small"/>
</dbReference>
<dbReference type="Gene3D" id="3.40.640.10">
    <property type="entry name" value="Type I PLP-dependent aspartate aminotransferase-like (Major domain)"/>
    <property type="match status" value="1"/>
</dbReference>
<dbReference type="STRING" id="299255.SAMN02745129_3847"/>
<keyword evidence="3" id="KW-0456">Lyase</keyword>
<dbReference type="AlphaFoldDB" id="A0A1M5Y1C8"/>
<dbReference type="Gene3D" id="3.90.1150.10">
    <property type="entry name" value="Aspartate Aminotransferase, domain 1"/>
    <property type="match status" value="1"/>
</dbReference>
<dbReference type="InterPro" id="IPR000192">
    <property type="entry name" value="Aminotrans_V_dom"/>
</dbReference>
<accession>A0A1M5Y1C8</accession>
<sequence length="372" mass="39872">MNLHRDDFRLGAGPYLLSHSIGRPLKDAEAALSQSLFTPWGGPGNDTWPQWLALIDQFRGQLGQLFSVPAEGFCPQGNVSSGLTKLAMALPRLQRGQKVLLSEQDFPTIGFVLRQALPGGADQLRFIPASQDVTDANVWADAMSPDIGLVFVSHAYSNTGQQAPVAAICAEARHRGILSLLDLAQSAGVLPLSLAQSAPDFALGSCVKWLCGGAGAGYLWVAPQRLSECAPKDVGWFSHQDPFEMDIHDFRYHPGANRFWGGTPSVAPFAIAAHSLNYLNGVGVEAIRAHNLALQQGVIEALGERIVSPHGETQRSGTLVLQLGERQPLLVQALAEAGIEVDQRPTGVRLSPHLYNTPAEMGQLVSLVQSVS</sequence>
<reference evidence="3 4" key="1">
    <citation type="submission" date="2016-11" db="EMBL/GenBank/DDBJ databases">
        <authorList>
            <person name="Jaros S."/>
            <person name="Januszkiewicz K."/>
            <person name="Wedrychowicz H."/>
        </authorList>
    </citation>
    <scope>NUCLEOTIDE SEQUENCE [LARGE SCALE GENOMIC DNA]</scope>
    <source>
        <strain evidence="3 4">DSM 16917</strain>
    </source>
</reference>
<keyword evidence="4" id="KW-1185">Reference proteome</keyword>
<dbReference type="PANTHER" id="PTHR43586:SF4">
    <property type="entry name" value="ISOPENICILLIN N EPIMERASE"/>
    <property type="match status" value="1"/>
</dbReference>
<dbReference type="GO" id="GO:0016829">
    <property type="term" value="F:lyase activity"/>
    <property type="evidence" value="ECO:0007669"/>
    <property type="project" value="UniProtKB-KW"/>
</dbReference>
<feature type="domain" description="Aminotransferase class V" evidence="2">
    <location>
        <begin position="86"/>
        <end position="343"/>
    </location>
</feature>
<dbReference type="OrthoDB" id="9764293at2"/>
<dbReference type="Proteomes" id="UP000184268">
    <property type="component" value="Unassembled WGS sequence"/>
</dbReference>
<organism evidence="3 4">
    <name type="scientific">Ferrimonas marina</name>
    <dbReference type="NCBI Taxonomy" id="299255"/>
    <lineage>
        <taxon>Bacteria</taxon>
        <taxon>Pseudomonadati</taxon>
        <taxon>Pseudomonadota</taxon>
        <taxon>Gammaproteobacteria</taxon>
        <taxon>Alteromonadales</taxon>
        <taxon>Ferrimonadaceae</taxon>
        <taxon>Ferrimonas</taxon>
    </lineage>
</organism>
<proteinExistence type="predicted"/>
<dbReference type="PANTHER" id="PTHR43586">
    <property type="entry name" value="CYSTEINE DESULFURASE"/>
    <property type="match status" value="1"/>
</dbReference>
<keyword evidence="1" id="KW-0663">Pyridoxal phosphate</keyword>
<evidence type="ECO:0000313" key="4">
    <source>
        <dbReference type="Proteomes" id="UP000184268"/>
    </source>
</evidence>
<dbReference type="RefSeq" id="WP_067662626.1">
    <property type="nucleotide sequence ID" value="NZ_FQXG01000006.1"/>
</dbReference>
<evidence type="ECO:0000259" key="2">
    <source>
        <dbReference type="Pfam" id="PF00266"/>
    </source>
</evidence>
<dbReference type="SUPFAM" id="SSF53383">
    <property type="entry name" value="PLP-dependent transferases"/>
    <property type="match status" value="1"/>
</dbReference>